<dbReference type="PANTHER" id="PTHR43537:SF24">
    <property type="entry name" value="GLUCONATE OPERON TRANSCRIPTIONAL REPRESSOR"/>
    <property type="match status" value="1"/>
</dbReference>
<evidence type="ECO:0000313" key="5">
    <source>
        <dbReference type="EMBL" id="MCF4007585.1"/>
    </source>
</evidence>
<dbReference type="Proteomes" id="UP001139336">
    <property type="component" value="Unassembled WGS sequence"/>
</dbReference>
<keyword evidence="2" id="KW-0238">DNA-binding</keyword>
<dbReference type="EMBL" id="JAKGSI010000006">
    <property type="protein sequence ID" value="MCF4007585.1"/>
    <property type="molecule type" value="Genomic_DNA"/>
</dbReference>
<keyword evidence="1" id="KW-0805">Transcription regulation</keyword>
<dbReference type="Pfam" id="PF07729">
    <property type="entry name" value="FCD"/>
    <property type="match status" value="1"/>
</dbReference>
<dbReference type="InterPro" id="IPR008920">
    <property type="entry name" value="TF_FadR/GntR_C"/>
</dbReference>
<dbReference type="PROSITE" id="PS50949">
    <property type="entry name" value="HTH_GNTR"/>
    <property type="match status" value="1"/>
</dbReference>
<dbReference type="SMART" id="SM00345">
    <property type="entry name" value="HTH_GNTR"/>
    <property type="match status" value="1"/>
</dbReference>
<dbReference type="InterPro" id="IPR000524">
    <property type="entry name" value="Tscrpt_reg_HTH_GntR"/>
</dbReference>
<organism evidence="5 6">
    <name type="scientific">Corynebacterium uropygiale</name>
    <dbReference type="NCBI Taxonomy" id="1775911"/>
    <lineage>
        <taxon>Bacteria</taxon>
        <taxon>Bacillati</taxon>
        <taxon>Actinomycetota</taxon>
        <taxon>Actinomycetes</taxon>
        <taxon>Mycobacteriales</taxon>
        <taxon>Corynebacteriaceae</taxon>
        <taxon>Corynebacterium</taxon>
    </lineage>
</organism>
<dbReference type="GO" id="GO:0003677">
    <property type="term" value="F:DNA binding"/>
    <property type="evidence" value="ECO:0007669"/>
    <property type="project" value="UniProtKB-KW"/>
</dbReference>
<dbReference type="SMART" id="SM00895">
    <property type="entry name" value="FCD"/>
    <property type="match status" value="1"/>
</dbReference>
<dbReference type="InterPro" id="IPR036388">
    <property type="entry name" value="WH-like_DNA-bd_sf"/>
</dbReference>
<dbReference type="InterPro" id="IPR036390">
    <property type="entry name" value="WH_DNA-bd_sf"/>
</dbReference>
<comment type="caution">
    <text evidence="5">The sequence shown here is derived from an EMBL/GenBank/DDBJ whole genome shotgun (WGS) entry which is preliminary data.</text>
</comment>
<dbReference type="Gene3D" id="1.10.10.10">
    <property type="entry name" value="Winged helix-like DNA-binding domain superfamily/Winged helix DNA-binding domain"/>
    <property type="match status" value="1"/>
</dbReference>
<keyword evidence="3" id="KW-0804">Transcription</keyword>
<dbReference type="RefSeq" id="WP_236119793.1">
    <property type="nucleotide sequence ID" value="NZ_JAKGSI010000006.1"/>
</dbReference>
<accession>A0A9X1QSU6</accession>
<sequence length="236" mass="25475">MTMTLTAQAVTAIRRGILRGELRPGELYTAGALGERLNMSRTPVREACQELARRGLVRTVKNRGVEVVCTSAEAFVEIFELRLLLEGRLTARAIALKTPEREAELLAAVEHFRQVAAAGDAEATLRADRDVHDVLLAGAGNARARHLLAENRDVVLGTGIGTVPASRSPEECVADHDDIVEAYLSGDPARGEAAMTRHIIHTAAMLLRQEAAHRPEFGAVDVEASLGWLRHGPTLA</sequence>
<dbReference type="GO" id="GO:0003700">
    <property type="term" value="F:DNA-binding transcription factor activity"/>
    <property type="evidence" value="ECO:0007669"/>
    <property type="project" value="InterPro"/>
</dbReference>
<evidence type="ECO:0000256" key="2">
    <source>
        <dbReference type="ARBA" id="ARBA00023125"/>
    </source>
</evidence>
<dbReference type="CDD" id="cd07377">
    <property type="entry name" value="WHTH_GntR"/>
    <property type="match status" value="1"/>
</dbReference>
<evidence type="ECO:0000256" key="3">
    <source>
        <dbReference type="ARBA" id="ARBA00023163"/>
    </source>
</evidence>
<dbReference type="InterPro" id="IPR011711">
    <property type="entry name" value="GntR_C"/>
</dbReference>
<dbReference type="Pfam" id="PF00392">
    <property type="entry name" value="GntR"/>
    <property type="match status" value="1"/>
</dbReference>
<proteinExistence type="predicted"/>
<evidence type="ECO:0000259" key="4">
    <source>
        <dbReference type="PROSITE" id="PS50949"/>
    </source>
</evidence>
<protein>
    <submittedName>
        <fullName evidence="5">GntR family transcriptional regulator</fullName>
    </submittedName>
</protein>
<feature type="domain" description="HTH gntR-type" evidence="4">
    <location>
        <begin position="3"/>
        <end position="70"/>
    </location>
</feature>
<dbReference type="Gene3D" id="1.20.120.530">
    <property type="entry name" value="GntR ligand-binding domain-like"/>
    <property type="match status" value="1"/>
</dbReference>
<dbReference type="SUPFAM" id="SSF48008">
    <property type="entry name" value="GntR ligand-binding domain-like"/>
    <property type="match status" value="1"/>
</dbReference>
<dbReference type="SUPFAM" id="SSF46785">
    <property type="entry name" value="Winged helix' DNA-binding domain"/>
    <property type="match status" value="1"/>
</dbReference>
<dbReference type="PANTHER" id="PTHR43537">
    <property type="entry name" value="TRANSCRIPTIONAL REGULATOR, GNTR FAMILY"/>
    <property type="match status" value="1"/>
</dbReference>
<dbReference type="AlphaFoldDB" id="A0A9X1QSU6"/>
<evidence type="ECO:0000256" key="1">
    <source>
        <dbReference type="ARBA" id="ARBA00023015"/>
    </source>
</evidence>
<name>A0A9X1QSU6_9CORY</name>
<evidence type="ECO:0000313" key="6">
    <source>
        <dbReference type="Proteomes" id="UP001139336"/>
    </source>
</evidence>
<keyword evidence="6" id="KW-1185">Reference proteome</keyword>
<gene>
    <name evidence="5" type="ORF">L1O03_10455</name>
</gene>
<reference evidence="5" key="1">
    <citation type="submission" date="2022-01" db="EMBL/GenBank/DDBJ databases">
        <title>Corynebacterium sp. nov isolated from isolated from the feces of the greater white-fronted geese (Anser albifrons) at Poyang Lake, PR China.</title>
        <authorList>
            <person name="Liu Q."/>
        </authorList>
    </citation>
    <scope>NUCLEOTIDE SEQUENCE</scope>
    <source>
        <strain evidence="5">JCM 32435</strain>
    </source>
</reference>